<name>A0A0G4GIZ6_9ALVE</name>
<dbReference type="InterPro" id="IPR029033">
    <property type="entry name" value="His_PPase_superfam"/>
</dbReference>
<dbReference type="Gene3D" id="3.40.50.1240">
    <property type="entry name" value="Phosphoglycerate mutase-like"/>
    <property type="match status" value="1"/>
</dbReference>
<reference evidence="3" key="1">
    <citation type="submission" date="2014-11" db="EMBL/GenBank/DDBJ databases">
        <authorList>
            <person name="Otto D Thomas"/>
            <person name="Naeem Raeece"/>
        </authorList>
    </citation>
    <scope>NUCLEOTIDE SEQUENCE</scope>
</reference>
<dbReference type="SMART" id="SM00855">
    <property type="entry name" value="PGAM"/>
    <property type="match status" value="1"/>
</dbReference>
<accession>A0A0G4GIZ6</accession>
<dbReference type="InterPro" id="IPR051710">
    <property type="entry name" value="Phosphatase_SH3-domain"/>
</dbReference>
<dbReference type="InterPro" id="IPR013078">
    <property type="entry name" value="His_Pase_superF_clade-1"/>
</dbReference>
<feature type="binding site" evidence="1">
    <location>
        <position position="99"/>
    </location>
    <ligand>
        <name>substrate</name>
    </ligand>
</feature>
<feature type="region of interest" description="Disordered" evidence="2">
    <location>
        <begin position="280"/>
        <end position="316"/>
    </location>
</feature>
<organism evidence="3">
    <name type="scientific">Chromera velia CCMP2878</name>
    <dbReference type="NCBI Taxonomy" id="1169474"/>
    <lineage>
        <taxon>Eukaryota</taxon>
        <taxon>Sar</taxon>
        <taxon>Alveolata</taxon>
        <taxon>Colpodellida</taxon>
        <taxon>Chromeraceae</taxon>
        <taxon>Chromera</taxon>
    </lineage>
</organism>
<evidence type="ECO:0000313" key="3">
    <source>
        <dbReference type="EMBL" id="CEM29738.1"/>
    </source>
</evidence>
<dbReference type="PANTHER" id="PTHR16469:SF27">
    <property type="entry name" value="UBIQUITIN-ASSOCIATED AND SH3 DOMAIN-CONTAINING BA-RELATED"/>
    <property type="match status" value="1"/>
</dbReference>
<dbReference type="SUPFAM" id="SSF53254">
    <property type="entry name" value="Phosphoglycerate mutase-like"/>
    <property type="match status" value="1"/>
</dbReference>
<evidence type="ECO:0000256" key="1">
    <source>
        <dbReference type="PIRSR" id="PIRSR613078-2"/>
    </source>
</evidence>
<proteinExistence type="predicted"/>
<evidence type="ECO:0000256" key="2">
    <source>
        <dbReference type="SAM" id="MobiDB-lite"/>
    </source>
</evidence>
<dbReference type="Pfam" id="PF00300">
    <property type="entry name" value="His_Phos_1"/>
    <property type="match status" value="1"/>
</dbReference>
<dbReference type="CDD" id="cd07067">
    <property type="entry name" value="HP_PGM_like"/>
    <property type="match status" value="1"/>
</dbReference>
<gene>
    <name evidence="3" type="ORF">Cvel_22079</name>
</gene>
<dbReference type="AlphaFoldDB" id="A0A0G4GIZ6"/>
<feature type="compositionally biased region" description="Low complexity" evidence="2">
    <location>
        <begin position="294"/>
        <end position="303"/>
    </location>
</feature>
<feature type="compositionally biased region" description="Polar residues" evidence="2">
    <location>
        <begin position="304"/>
        <end position="316"/>
    </location>
</feature>
<dbReference type="VEuPathDB" id="CryptoDB:Cvel_22079"/>
<dbReference type="EMBL" id="CDMZ01001253">
    <property type="protein sequence ID" value="CEM29738.1"/>
    <property type="molecule type" value="Genomic_DNA"/>
</dbReference>
<sequence>MSSYSASTPGAGEEASAVGELLSTVKSPVRLWIVRHAERMDEAREEAWKWREVCGERWFDPPLTDKGHEMARNCAEVLKEIATAQGVTFDAVYTSPMMRSLQTADPLARVLGVDVQVVSGLAACTAALSDGRQREKLLPASTVFSVPEGVKGSPSLNSAVTKLDNFTPPLQCGVASFSMDSQQDAFKAIETIVDPYLEREEHQSDRPTDVLIVAHRELIRDLYKLGAKGEPLPLYLRWMNYCTCSVFALPLGPKKKDTILGSETAPASVPGPPLLLTFGGLAQRDPCATPPPQRRQAPPDTQASQQPQILPQLRGS</sequence>
<protein>
    <submittedName>
        <fullName evidence="3">Uncharacterized protein</fullName>
    </submittedName>
</protein>
<dbReference type="PANTHER" id="PTHR16469">
    <property type="entry name" value="UBIQUITIN-ASSOCIATED AND SH3 DOMAIN-CONTAINING BA-RELATED"/>
    <property type="match status" value="1"/>
</dbReference>